<dbReference type="PANTHER" id="PTHR43096">
    <property type="entry name" value="DNAJ HOMOLOG 1, MITOCHONDRIAL-RELATED"/>
    <property type="match status" value="1"/>
</dbReference>
<keyword evidence="1" id="KW-0143">Chaperone</keyword>
<sequence>MPRDFYEVLGVARTATADDIKKAYRKLAQKYHPDKNPGDKQAEAKFKEVNEANAVLSDPQKRQIYDQFGTHEPRYGGFGGGGAEGASGFPSWAGAGNPQSRVDPAAAEELFRQLFGEGGGGGGAPDLGGLFGQQRKGRGKRAAPPPEDIETDVTIPFETAAVGGSITINVSGREITVKVPAGIEDGKKLRVPASATGSADVYLRVQIASHPYYRRNGNDVEIDVPLSVVEAVTGAAVEVPTVGGDRLTVKVPPGTSSGAKLRMRGKGIAGGDQFLVFQVVVPKGVDDFSRELMEQFAKRNPQTPRANVAWA</sequence>
<dbReference type="InterPro" id="IPR002939">
    <property type="entry name" value="DnaJ_C"/>
</dbReference>
<dbReference type="SUPFAM" id="SSF46565">
    <property type="entry name" value="Chaperone J-domain"/>
    <property type="match status" value="1"/>
</dbReference>
<dbReference type="Gene3D" id="1.10.287.110">
    <property type="entry name" value="DnaJ domain"/>
    <property type="match status" value="1"/>
</dbReference>
<gene>
    <name evidence="4" type="ORF">PX52LOC_03865</name>
</gene>
<dbReference type="InterPro" id="IPR001623">
    <property type="entry name" value="DnaJ_domain"/>
</dbReference>
<dbReference type="RefSeq" id="WP_149111561.1">
    <property type="nucleotide sequence ID" value="NZ_CP042425.1"/>
</dbReference>
<organism evidence="4 5">
    <name type="scientific">Limnoglobus roseus</name>
    <dbReference type="NCBI Taxonomy" id="2598579"/>
    <lineage>
        <taxon>Bacteria</taxon>
        <taxon>Pseudomonadati</taxon>
        <taxon>Planctomycetota</taxon>
        <taxon>Planctomycetia</taxon>
        <taxon>Gemmatales</taxon>
        <taxon>Gemmataceae</taxon>
        <taxon>Limnoglobus</taxon>
    </lineage>
</organism>
<keyword evidence="5" id="KW-1185">Reference proteome</keyword>
<dbReference type="Pfam" id="PF01556">
    <property type="entry name" value="DnaJ_C"/>
    <property type="match status" value="1"/>
</dbReference>
<dbReference type="PRINTS" id="PR00625">
    <property type="entry name" value="JDOMAIN"/>
</dbReference>
<dbReference type="InterPro" id="IPR018253">
    <property type="entry name" value="DnaJ_domain_CS"/>
</dbReference>
<dbReference type="OrthoDB" id="9779889at2"/>
<dbReference type="SUPFAM" id="SSF49493">
    <property type="entry name" value="HSP40/DnaJ peptide-binding domain"/>
    <property type="match status" value="2"/>
</dbReference>
<dbReference type="GO" id="GO:0005737">
    <property type="term" value="C:cytoplasm"/>
    <property type="evidence" value="ECO:0007669"/>
    <property type="project" value="TreeGrafter"/>
</dbReference>
<feature type="region of interest" description="Disordered" evidence="2">
    <location>
        <begin position="122"/>
        <end position="150"/>
    </location>
</feature>
<dbReference type="CDD" id="cd06257">
    <property type="entry name" value="DnaJ"/>
    <property type="match status" value="1"/>
</dbReference>
<reference evidence="5" key="1">
    <citation type="submission" date="2019-08" db="EMBL/GenBank/DDBJ databases">
        <title>Limnoglobus roseus gen. nov., sp. nov., a novel freshwater planctomycete with a giant genome from the family Gemmataceae.</title>
        <authorList>
            <person name="Kulichevskaya I.S."/>
            <person name="Naumoff D.G."/>
            <person name="Miroshnikov K."/>
            <person name="Ivanova A."/>
            <person name="Philippov D.A."/>
            <person name="Hakobyan A."/>
            <person name="Rijpstra I.C."/>
            <person name="Sinninghe Damste J.S."/>
            <person name="Liesack W."/>
            <person name="Dedysh S.N."/>
        </authorList>
    </citation>
    <scope>NUCLEOTIDE SEQUENCE [LARGE SCALE GENOMIC DNA]</scope>
    <source>
        <strain evidence="5">PX52</strain>
    </source>
</reference>
<dbReference type="EMBL" id="CP042425">
    <property type="protein sequence ID" value="QEL16890.1"/>
    <property type="molecule type" value="Genomic_DNA"/>
</dbReference>
<feature type="domain" description="J" evidence="3">
    <location>
        <begin position="4"/>
        <end position="69"/>
    </location>
</feature>
<dbReference type="PROSITE" id="PS00636">
    <property type="entry name" value="DNAJ_1"/>
    <property type="match status" value="1"/>
</dbReference>
<dbReference type="Proteomes" id="UP000324974">
    <property type="component" value="Chromosome"/>
</dbReference>
<dbReference type="KEGG" id="lrs:PX52LOC_03865"/>
<protein>
    <submittedName>
        <fullName evidence="4">J domain-containing protein</fullName>
    </submittedName>
</protein>
<evidence type="ECO:0000256" key="2">
    <source>
        <dbReference type="SAM" id="MobiDB-lite"/>
    </source>
</evidence>
<evidence type="ECO:0000259" key="3">
    <source>
        <dbReference type="PROSITE" id="PS50076"/>
    </source>
</evidence>
<evidence type="ECO:0000313" key="4">
    <source>
        <dbReference type="EMBL" id="QEL16890.1"/>
    </source>
</evidence>
<dbReference type="Gene3D" id="2.60.260.20">
    <property type="entry name" value="Urease metallochaperone UreE, N-terminal domain"/>
    <property type="match status" value="2"/>
</dbReference>
<dbReference type="FunFam" id="2.60.260.20:FF:000013">
    <property type="entry name" value="DnaJ subfamily B member 11"/>
    <property type="match status" value="1"/>
</dbReference>
<accession>A0A5C1ADV5</accession>
<dbReference type="SMART" id="SM00271">
    <property type="entry name" value="DnaJ"/>
    <property type="match status" value="1"/>
</dbReference>
<dbReference type="PANTHER" id="PTHR43096:SF48">
    <property type="entry name" value="CHAPERONE PROTEIN DNAJ"/>
    <property type="match status" value="1"/>
</dbReference>
<dbReference type="Pfam" id="PF00226">
    <property type="entry name" value="DnaJ"/>
    <property type="match status" value="1"/>
</dbReference>
<dbReference type="InterPro" id="IPR036869">
    <property type="entry name" value="J_dom_sf"/>
</dbReference>
<dbReference type="AlphaFoldDB" id="A0A5C1ADV5"/>
<feature type="compositionally biased region" description="Gly residues" evidence="2">
    <location>
        <begin position="122"/>
        <end position="131"/>
    </location>
</feature>
<dbReference type="PROSITE" id="PS50076">
    <property type="entry name" value="DNAJ_2"/>
    <property type="match status" value="1"/>
</dbReference>
<proteinExistence type="predicted"/>
<dbReference type="GO" id="GO:0042026">
    <property type="term" value="P:protein refolding"/>
    <property type="evidence" value="ECO:0007669"/>
    <property type="project" value="TreeGrafter"/>
</dbReference>
<name>A0A5C1ADV5_9BACT</name>
<dbReference type="CDD" id="cd10747">
    <property type="entry name" value="DnaJ_C"/>
    <property type="match status" value="1"/>
</dbReference>
<evidence type="ECO:0000256" key="1">
    <source>
        <dbReference type="ARBA" id="ARBA00023186"/>
    </source>
</evidence>
<dbReference type="GO" id="GO:0051082">
    <property type="term" value="F:unfolded protein binding"/>
    <property type="evidence" value="ECO:0007669"/>
    <property type="project" value="InterPro"/>
</dbReference>
<evidence type="ECO:0000313" key="5">
    <source>
        <dbReference type="Proteomes" id="UP000324974"/>
    </source>
</evidence>
<dbReference type="InterPro" id="IPR008971">
    <property type="entry name" value="HSP40/DnaJ_pept-bd"/>
</dbReference>